<protein>
    <submittedName>
        <fullName evidence="1">Uncharacterized protein</fullName>
    </submittedName>
</protein>
<evidence type="ECO:0000313" key="1">
    <source>
        <dbReference type="EMBL" id="CUH84663.1"/>
    </source>
</evidence>
<reference evidence="1 2" key="1">
    <citation type="submission" date="2015-09" db="EMBL/GenBank/DDBJ databases">
        <authorList>
            <consortium name="Swine Surveillance"/>
        </authorList>
    </citation>
    <scope>NUCLEOTIDE SEQUENCE [LARGE SCALE GENOMIC DNA]</scope>
    <source>
        <strain evidence="1 2">CECT 8383</strain>
    </source>
</reference>
<dbReference type="Proteomes" id="UP000051681">
    <property type="component" value="Unassembled WGS sequence"/>
</dbReference>
<dbReference type="STRING" id="340021.TM5383_01875"/>
<dbReference type="EMBL" id="CYSF01000007">
    <property type="protein sequence ID" value="CUH84663.1"/>
    <property type="molecule type" value="Genomic_DNA"/>
</dbReference>
<dbReference type="RefSeq" id="WP_156415725.1">
    <property type="nucleotide sequence ID" value="NZ_CYSF01000007.1"/>
</dbReference>
<dbReference type="AlphaFoldDB" id="A0A0P1H2Q0"/>
<accession>A0A0P1H2Q0</accession>
<name>A0A0P1H2Q0_9RHOB</name>
<proteinExistence type="predicted"/>
<organism evidence="1 2">
    <name type="scientific">Thalassovita mediterranea</name>
    <dbReference type="NCBI Taxonomy" id="340021"/>
    <lineage>
        <taxon>Bacteria</taxon>
        <taxon>Pseudomonadati</taxon>
        <taxon>Pseudomonadota</taxon>
        <taxon>Alphaproteobacteria</taxon>
        <taxon>Rhodobacterales</taxon>
        <taxon>Roseobacteraceae</taxon>
        <taxon>Thalassovita</taxon>
    </lineage>
</organism>
<keyword evidence="2" id="KW-1185">Reference proteome</keyword>
<gene>
    <name evidence="1" type="ORF">TM5383_01875</name>
</gene>
<sequence>MIEVSHNRQTQDAYAAAHAARAAAFTGLFRSLFRSAAPAKPVADTYGTVPLT</sequence>
<evidence type="ECO:0000313" key="2">
    <source>
        <dbReference type="Proteomes" id="UP000051681"/>
    </source>
</evidence>